<dbReference type="PANTHER" id="PTHR11545:SF41">
    <property type="entry name" value="50S RIBOSOMAL PROTEIN L13, CHLOROPLASTIC"/>
    <property type="match status" value="1"/>
</dbReference>
<dbReference type="PANTHER" id="PTHR11545">
    <property type="entry name" value="RIBOSOMAL PROTEIN L13"/>
    <property type="match status" value="1"/>
</dbReference>
<dbReference type="GO" id="GO:0017148">
    <property type="term" value="P:negative regulation of translation"/>
    <property type="evidence" value="ECO:0007669"/>
    <property type="project" value="TreeGrafter"/>
</dbReference>
<sequence>MAQAVALQAAVAPASRSSKARPFSSGKALVPLRPARAEARQAIVCAAATAEIKSLGPDRWNDTYYPTGADAANVHKQWYVIDAEGQTLGRVASLAAYYIRGKNLPTYTPSMDMGAYVVIVNAEKVAVTGRKETDKFYFRHTNGRPGGGKMEALRDLRQRLPERILEKCVKGMLPKGRIASPLFNHLKVYKGAAHPHEAQRPIDITSRISKKPAEAL</sequence>
<evidence type="ECO:0000256" key="3">
    <source>
        <dbReference type="ARBA" id="ARBA00023274"/>
    </source>
</evidence>
<comment type="similarity">
    <text evidence="1">Belongs to the universal ribosomal protein uL13 family.</text>
</comment>
<keyword evidence="2" id="KW-0689">Ribosomal protein</keyword>
<proteinExistence type="inferred from homology"/>
<name>A0AAD5DSW6_9CHLO</name>
<gene>
    <name evidence="4" type="ORF">COHA_004518</name>
</gene>
<reference evidence="4" key="1">
    <citation type="submission" date="2020-11" db="EMBL/GenBank/DDBJ databases">
        <title>Chlorella ohadii genome sequencing and assembly.</title>
        <authorList>
            <person name="Murik O."/>
            <person name="Treves H."/>
            <person name="Kedem I."/>
            <person name="Shotland Y."/>
            <person name="Kaplan A."/>
        </authorList>
    </citation>
    <scope>NUCLEOTIDE SEQUENCE</scope>
    <source>
        <strain evidence="4">1</strain>
    </source>
</reference>
<organism evidence="4 5">
    <name type="scientific">Chlorella ohadii</name>
    <dbReference type="NCBI Taxonomy" id="2649997"/>
    <lineage>
        <taxon>Eukaryota</taxon>
        <taxon>Viridiplantae</taxon>
        <taxon>Chlorophyta</taxon>
        <taxon>core chlorophytes</taxon>
        <taxon>Trebouxiophyceae</taxon>
        <taxon>Chlorellales</taxon>
        <taxon>Chlorellaceae</taxon>
        <taxon>Chlorella clade</taxon>
        <taxon>Chlorella</taxon>
    </lineage>
</organism>
<dbReference type="NCBIfam" id="TIGR01066">
    <property type="entry name" value="rplM_bact"/>
    <property type="match status" value="1"/>
</dbReference>
<dbReference type="GO" id="GO:0003729">
    <property type="term" value="F:mRNA binding"/>
    <property type="evidence" value="ECO:0007669"/>
    <property type="project" value="TreeGrafter"/>
</dbReference>
<dbReference type="InterPro" id="IPR005822">
    <property type="entry name" value="Ribosomal_uL13"/>
</dbReference>
<dbReference type="GO" id="GO:0006412">
    <property type="term" value="P:translation"/>
    <property type="evidence" value="ECO:0007669"/>
    <property type="project" value="InterPro"/>
</dbReference>
<protein>
    <submittedName>
        <fullName evidence="4">Uncharacterized protein</fullName>
    </submittedName>
</protein>
<comment type="caution">
    <text evidence="4">The sequence shown here is derived from an EMBL/GenBank/DDBJ whole genome shotgun (WGS) entry which is preliminary data.</text>
</comment>
<dbReference type="Gene3D" id="3.90.1180.10">
    <property type="entry name" value="Ribosomal protein L13"/>
    <property type="match status" value="1"/>
</dbReference>
<evidence type="ECO:0000256" key="1">
    <source>
        <dbReference type="ARBA" id="ARBA00006227"/>
    </source>
</evidence>
<dbReference type="InterPro" id="IPR036899">
    <property type="entry name" value="Ribosomal_uL13_sf"/>
</dbReference>
<keyword evidence="3" id="KW-0687">Ribonucleoprotein</keyword>
<dbReference type="GO" id="GO:0003735">
    <property type="term" value="F:structural constituent of ribosome"/>
    <property type="evidence" value="ECO:0007669"/>
    <property type="project" value="InterPro"/>
</dbReference>
<dbReference type="SUPFAM" id="SSF52161">
    <property type="entry name" value="Ribosomal protein L13"/>
    <property type="match status" value="1"/>
</dbReference>
<keyword evidence="5" id="KW-1185">Reference proteome</keyword>
<dbReference type="InterPro" id="IPR005823">
    <property type="entry name" value="Ribosomal_uL13_bac-type"/>
</dbReference>
<dbReference type="AlphaFoldDB" id="A0AAD5DSW6"/>
<dbReference type="EMBL" id="JADXDR010000059">
    <property type="protein sequence ID" value="KAI7841794.1"/>
    <property type="molecule type" value="Genomic_DNA"/>
</dbReference>
<accession>A0AAD5DSW6</accession>
<evidence type="ECO:0000256" key="2">
    <source>
        <dbReference type="ARBA" id="ARBA00022980"/>
    </source>
</evidence>
<evidence type="ECO:0000313" key="4">
    <source>
        <dbReference type="EMBL" id="KAI7841794.1"/>
    </source>
</evidence>
<dbReference type="GO" id="GO:0005762">
    <property type="term" value="C:mitochondrial large ribosomal subunit"/>
    <property type="evidence" value="ECO:0007669"/>
    <property type="project" value="TreeGrafter"/>
</dbReference>
<dbReference type="HAMAP" id="MF_01366">
    <property type="entry name" value="Ribosomal_uL13"/>
    <property type="match status" value="1"/>
</dbReference>
<dbReference type="Proteomes" id="UP001205105">
    <property type="component" value="Unassembled WGS sequence"/>
</dbReference>
<dbReference type="Pfam" id="PF00572">
    <property type="entry name" value="Ribosomal_L13"/>
    <property type="match status" value="1"/>
</dbReference>
<evidence type="ECO:0000313" key="5">
    <source>
        <dbReference type="Proteomes" id="UP001205105"/>
    </source>
</evidence>
<dbReference type="CDD" id="cd00392">
    <property type="entry name" value="Ribosomal_L13"/>
    <property type="match status" value="1"/>
</dbReference>